<name>A0A1F7I2A5_9BACT</name>
<protein>
    <recommendedName>
        <fullName evidence="4">Ketosynthase family 3 (KS3) domain-containing protein</fullName>
    </recommendedName>
</protein>
<dbReference type="EMBL" id="MGAC01000040">
    <property type="protein sequence ID" value="OGK37484.1"/>
    <property type="molecule type" value="Genomic_DNA"/>
</dbReference>
<dbReference type="InterPro" id="IPR000794">
    <property type="entry name" value="Beta-ketoacyl_synthase"/>
</dbReference>
<evidence type="ECO:0000313" key="5">
    <source>
        <dbReference type="EMBL" id="OGK37484.1"/>
    </source>
</evidence>
<dbReference type="InterPro" id="IPR016039">
    <property type="entry name" value="Thiolase-like"/>
</dbReference>
<dbReference type="SMART" id="SM00825">
    <property type="entry name" value="PKS_KS"/>
    <property type="match status" value="1"/>
</dbReference>
<evidence type="ECO:0000256" key="3">
    <source>
        <dbReference type="RuleBase" id="RU003694"/>
    </source>
</evidence>
<comment type="similarity">
    <text evidence="1 3">Belongs to the thiolase-like superfamily. Beta-ketoacyl-ACP synthases family.</text>
</comment>
<dbReference type="InterPro" id="IPR020841">
    <property type="entry name" value="PKS_Beta-ketoAc_synthase_dom"/>
</dbReference>
<evidence type="ECO:0000313" key="6">
    <source>
        <dbReference type="Proteomes" id="UP000176803"/>
    </source>
</evidence>
<dbReference type="Proteomes" id="UP000176803">
    <property type="component" value="Unassembled WGS sequence"/>
</dbReference>
<accession>A0A1F7I2A5</accession>
<dbReference type="PANTHER" id="PTHR11712:SF336">
    <property type="entry name" value="3-OXOACYL-[ACYL-CARRIER-PROTEIN] SYNTHASE, MITOCHONDRIAL"/>
    <property type="match status" value="1"/>
</dbReference>
<dbReference type="PANTHER" id="PTHR11712">
    <property type="entry name" value="POLYKETIDE SYNTHASE-RELATED"/>
    <property type="match status" value="1"/>
</dbReference>
<dbReference type="CDD" id="cd00834">
    <property type="entry name" value="KAS_I_II"/>
    <property type="match status" value="1"/>
</dbReference>
<dbReference type="InterPro" id="IPR014031">
    <property type="entry name" value="Ketoacyl_synth_C"/>
</dbReference>
<dbReference type="Pfam" id="PF00109">
    <property type="entry name" value="ketoacyl-synt"/>
    <property type="match status" value="1"/>
</dbReference>
<evidence type="ECO:0000259" key="4">
    <source>
        <dbReference type="PROSITE" id="PS52004"/>
    </source>
</evidence>
<keyword evidence="2 3" id="KW-0808">Transferase</keyword>
<dbReference type="PROSITE" id="PS52004">
    <property type="entry name" value="KS3_2"/>
    <property type="match status" value="1"/>
</dbReference>
<feature type="domain" description="Ketosynthase family 3 (KS3)" evidence="4">
    <location>
        <begin position="22"/>
        <end position="454"/>
    </location>
</feature>
<dbReference type="InterPro" id="IPR014030">
    <property type="entry name" value="Ketoacyl_synth_N"/>
</dbReference>
<dbReference type="GO" id="GO:0004315">
    <property type="term" value="F:3-oxoacyl-[acyl-carrier-protein] synthase activity"/>
    <property type="evidence" value="ECO:0007669"/>
    <property type="project" value="TreeGrafter"/>
</dbReference>
<dbReference type="SUPFAM" id="SSF53901">
    <property type="entry name" value="Thiolase-like"/>
    <property type="match status" value="2"/>
</dbReference>
<reference evidence="5 6" key="1">
    <citation type="journal article" date="2016" name="Nat. Commun.">
        <title>Thousands of microbial genomes shed light on interconnected biogeochemical processes in an aquifer system.</title>
        <authorList>
            <person name="Anantharaman K."/>
            <person name="Brown C.T."/>
            <person name="Hug L.A."/>
            <person name="Sharon I."/>
            <person name="Castelle C.J."/>
            <person name="Probst A.J."/>
            <person name="Thomas B.C."/>
            <person name="Singh A."/>
            <person name="Wilkins M.J."/>
            <person name="Karaoz U."/>
            <person name="Brodie E.L."/>
            <person name="Williams K.H."/>
            <person name="Hubbard S.S."/>
            <person name="Banfield J.F."/>
        </authorList>
    </citation>
    <scope>NUCLEOTIDE SEQUENCE [LARGE SCALE GENOMIC DNA]</scope>
</reference>
<comment type="caution">
    <text evidence="5">The sequence shown here is derived from an EMBL/GenBank/DDBJ whole genome shotgun (WGS) entry which is preliminary data.</text>
</comment>
<dbReference type="GO" id="GO:0006633">
    <property type="term" value="P:fatty acid biosynthetic process"/>
    <property type="evidence" value="ECO:0007669"/>
    <property type="project" value="TreeGrafter"/>
</dbReference>
<proteinExistence type="inferred from homology"/>
<evidence type="ECO:0000256" key="2">
    <source>
        <dbReference type="ARBA" id="ARBA00022679"/>
    </source>
</evidence>
<dbReference type="AlphaFoldDB" id="A0A1F7I2A5"/>
<gene>
    <name evidence="5" type="ORF">A3F03_02775</name>
</gene>
<dbReference type="Pfam" id="PF02801">
    <property type="entry name" value="Ketoacyl-synt_C"/>
    <property type="match status" value="1"/>
</dbReference>
<sequence length="457" mass="49161">MGSSEMISRAQELGVELEERPSQRIVITGFAALTPLGNTEETWQGLLEGKSGVKKFPVDNAFVDIAAPVDFNPEDHFTKREMRGKSVLHAMGMVLAREAARHAGLIGEDGKLKPDINRRRTASWVGSGYGFSDRMIDVYNKIHEKDNEGKENPQFSSRHISPFIGLELFPEQLNANIAQDLGLQGWGGSSVEACATGLGNIVEAIEKVKTGRLKVAIAGGVENTLVGHPEVGIGIFAGMKGVLSKRNDEPHKASRPFDTDRDGFVFGAGGGIVVVEDLEHALRRGAKIYAEILGFRKSMDGGEPTNIDIENVAQTMLKALYDESLKTFRDVDVIFAHATSTAGSPTSGNEIRGDIREAEALRMVFGKKLREIPITANKGNIGHLAAGSGPVSLIEAILTLNSGLIPPILNLENPDSKVSDLNLVRGKSLNKDVKTALVPSYGFGGNNAVVLLGKFEE</sequence>
<dbReference type="Gene3D" id="3.40.47.10">
    <property type="match status" value="1"/>
</dbReference>
<evidence type="ECO:0000256" key="1">
    <source>
        <dbReference type="ARBA" id="ARBA00008467"/>
    </source>
</evidence>
<organism evidence="5 6">
    <name type="scientific">Candidatus Roizmanbacteria bacterium RIFCSPHIGHO2_12_FULL_41_11</name>
    <dbReference type="NCBI Taxonomy" id="1802052"/>
    <lineage>
        <taxon>Bacteria</taxon>
        <taxon>Candidatus Roizmaniibacteriota</taxon>
    </lineage>
</organism>